<dbReference type="SUPFAM" id="SSF52980">
    <property type="entry name" value="Restriction endonuclease-like"/>
    <property type="match status" value="1"/>
</dbReference>
<evidence type="ECO:0000313" key="3">
    <source>
        <dbReference type="Proteomes" id="UP001139000"/>
    </source>
</evidence>
<dbReference type="CDD" id="cd06260">
    <property type="entry name" value="DUF820-like"/>
    <property type="match status" value="1"/>
</dbReference>
<dbReference type="PANTHER" id="PTHR34107:SF4">
    <property type="entry name" value="SLL1222 PROTEIN"/>
    <property type="match status" value="1"/>
</dbReference>
<accession>A0A9X1PST4</accession>
<reference evidence="2" key="1">
    <citation type="submission" date="2021-12" db="EMBL/GenBank/DDBJ databases">
        <title>Novel species in genus Dyadobacter.</title>
        <authorList>
            <person name="Ma C."/>
        </authorList>
    </citation>
    <scope>NUCLEOTIDE SEQUENCE</scope>
    <source>
        <strain evidence="2">LJ419</strain>
    </source>
</reference>
<dbReference type="Pfam" id="PF05685">
    <property type="entry name" value="Uma2"/>
    <property type="match status" value="1"/>
</dbReference>
<protein>
    <submittedName>
        <fullName evidence="2">Uma2 family endonuclease</fullName>
    </submittedName>
</protein>
<feature type="domain" description="Putative restriction endonuclease" evidence="1">
    <location>
        <begin position="49"/>
        <end position="191"/>
    </location>
</feature>
<dbReference type="RefSeq" id="WP_234658413.1">
    <property type="nucleotide sequence ID" value="NZ_CP094997.1"/>
</dbReference>
<dbReference type="AlphaFoldDB" id="A0A9X1PST4"/>
<comment type="caution">
    <text evidence="2">The sequence shown here is derived from an EMBL/GenBank/DDBJ whole genome shotgun (WGS) entry which is preliminary data.</text>
</comment>
<keyword evidence="2" id="KW-0255">Endonuclease</keyword>
<proteinExistence type="predicted"/>
<dbReference type="InterPro" id="IPR011335">
    <property type="entry name" value="Restrct_endonuc-II-like"/>
</dbReference>
<dbReference type="PANTHER" id="PTHR34107">
    <property type="entry name" value="SLL0198 PROTEIN-RELATED"/>
    <property type="match status" value="1"/>
</dbReference>
<dbReference type="Proteomes" id="UP001139000">
    <property type="component" value="Unassembled WGS sequence"/>
</dbReference>
<keyword evidence="2" id="KW-0540">Nuclease</keyword>
<dbReference type="Gene3D" id="3.90.1570.10">
    <property type="entry name" value="tt1808, chain A"/>
    <property type="match status" value="1"/>
</dbReference>
<name>A0A9X1PST4_9BACT</name>
<evidence type="ECO:0000313" key="2">
    <source>
        <dbReference type="EMBL" id="MCF0065429.1"/>
    </source>
</evidence>
<dbReference type="InterPro" id="IPR012296">
    <property type="entry name" value="Nuclease_put_TT1808"/>
</dbReference>
<dbReference type="InterPro" id="IPR008538">
    <property type="entry name" value="Uma2"/>
</dbReference>
<dbReference type="EMBL" id="JAJTTC010000011">
    <property type="protein sequence ID" value="MCF0065429.1"/>
    <property type="molecule type" value="Genomic_DNA"/>
</dbReference>
<keyword evidence="3" id="KW-1185">Reference proteome</keyword>
<gene>
    <name evidence="2" type="ORF">LXM26_28195</name>
</gene>
<sequence length="219" mass="25394">MNQDYKQLRENAIARLLDQPDAYLIIEKINDLLRDEQILLSNFYINNLNGEKSEFINGSIIPISSSSSQEAVGLFLARLLDEFIIDISTSFLIFDAMVAFTRNCYRPNICFYRKEKTLFIESLPVLPPPNFVVEILGFSTQVSHRILKFLDYQAHKIEEYWIVDPENQTIEQYHLVDDEYNLILKSSQGHIESFVIEGFKIPIAAMFNDAENLKALQNF</sequence>
<keyword evidence="2" id="KW-0378">Hydrolase</keyword>
<dbReference type="GO" id="GO:0004519">
    <property type="term" value="F:endonuclease activity"/>
    <property type="evidence" value="ECO:0007669"/>
    <property type="project" value="UniProtKB-KW"/>
</dbReference>
<organism evidence="2 3">
    <name type="scientific">Dyadobacter chenwenxiniae</name>
    <dbReference type="NCBI Taxonomy" id="2906456"/>
    <lineage>
        <taxon>Bacteria</taxon>
        <taxon>Pseudomonadati</taxon>
        <taxon>Bacteroidota</taxon>
        <taxon>Cytophagia</taxon>
        <taxon>Cytophagales</taxon>
        <taxon>Spirosomataceae</taxon>
        <taxon>Dyadobacter</taxon>
    </lineage>
</organism>
<evidence type="ECO:0000259" key="1">
    <source>
        <dbReference type="Pfam" id="PF05685"/>
    </source>
</evidence>